<sequence>MKRMILIAAIGLATPAMAQDGEQDSWSLMERGAQMLMEGLMREMEPALEDLQGMAEEFGPSLRDFTAQMGPALRGLLDEVEDWSVYEPPEMLDNGDIIIRRKPPQDDPVPDADPDPDAQIDI</sequence>
<gene>
    <name evidence="3" type="ORF">ACERZ8_19720</name>
</gene>
<feature type="compositionally biased region" description="Acidic residues" evidence="1">
    <location>
        <begin position="108"/>
        <end position="122"/>
    </location>
</feature>
<evidence type="ECO:0000313" key="3">
    <source>
        <dbReference type="EMBL" id="MFL4471996.1"/>
    </source>
</evidence>
<protein>
    <recommendedName>
        <fullName evidence="5">AAA+ family ATPase</fullName>
    </recommendedName>
</protein>
<organism evidence="3 4">
    <name type="scientific">Tateyamaria armeniaca</name>
    <dbReference type="NCBI Taxonomy" id="2518930"/>
    <lineage>
        <taxon>Bacteria</taxon>
        <taxon>Pseudomonadati</taxon>
        <taxon>Pseudomonadota</taxon>
        <taxon>Alphaproteobacteria</taxon>
        <taxon>Rhodobacterales</taxon>
        <taxon>Roseobacteraceae</taxon>
        <taxon>Tateyamaria</taxon>
    </lineage>
</organism>
<name>A0ABW8UY69_9RHOB</name>
<dbReference type="RefSeq" id="WP_407593868.1">
    <property type="nucleotide sequence ID" value="NZ_JBHDIY010000002.1"/>
</dbReference>
<keyword evidence="4" id="KW-1185">Reference proteome</keyword>
<evidence type="ECO:0000313" key="4">
    <source>
        <dbReference type="Proteomes" id="UP001627408"/>
    </source>
</evidence>
<feature type="chain" id="PRO_5046167149" description="AAA+ family ATPase" evidence="2">
    <location>
        <begin position="19"/>
        <end position="122"/>
    </location>
</feature>
<dbReference type="EMBL" id="JBHDIY010000002">
    <property type="protein sequence ID" value="MFL4471996.1"/>
    <property type="molecule type" value="Genomic_DNA"/>
</dbReference>
<keyword evidence="2" id="KW-0732">Signal</keyword>
<evidence type="ECO:0008006" key="5">
    <source>
        <dbReference type="Google" id="ProtNLM"/>
    </source>
</evidence>
<feature type="signal peptide" evidence="2">
    <location>
        <begin position="1"/>
        <end position="18"/>
    </location>
</feature>
<dbReference type="Proteomes" id="UP001627408">
    <property type="component" value="Unassembled WGS sequence"/>
</dbReference>
<feature type="region of interest" description="Disordered" evidence="1">
    <location>
        <begin position="94"/>
        <end position="122"/>
    </location>
</feature>
<evidence type="ECO:0000256" key="2">
    <source>
        <dbReference type="SAM" id="SignalP"/>
    </source>
</evidence>
<evidence type="ECO:0000256" key="1">
    <source>
        <dbReference type="SAM" id="MobiDB-lite"/>
    </source>
</evidence>
<reference evidence="3 4" key="1">
    <citation type="submission" date="2024-08" db="EMBL/GenBank/DDBJ databases">
        <title>Tateyamaria sp. nov., isolated from marine algae.</title>
        <authorList>
            <person name="Choi B.J."/>
            <person name="Kim J.M."/>
            <person name="Lee J.K."/>
            <person name="Choi D.G."/>
            <person name="Bayburt H."/>
            <person name="Baek J.H."/>
            <person name="Han D.M."/>
            <person name="Jeon C.O."/>
        </authorList>
    </citation>
    <scope>NUCLEOTIDE SEQUENCE [LARGE SCALE GENOMIC DNA]</scope>
    <source>
        <strain evidence="3 4">KMU-156</strain>
    </source>
</reference>
<comment type="caution">
    <text evidence="3">The sequence shown here is derived from an EMBL/GenBank/DDBJ whole genome shotgun (WGS) entry which is preliminary data.</text>
</comment>
<accession>A0ABW8UY69</accession>
<proteinExistence type="predicted"/>